<sequence length="58" mass="6447">MSSILSSFMMQCNFGFLILTFPPPSSPLRVKEDDEVDNLDVKLVSKEKIEASVPITTT</sequence>
<organism evidence="1 2">
    <name type="scientific">Malus baccata</name>
    <name type="common">Siberian crab apple</name>
    <name type="synonym">Pyrus baccata</name>
    <dbReference type="NCBI Taxonomy" id="106549"/>
    <lineage>
        <taxon>Eukaryota</taxon>
        <taxon>Viridiplantae</taxon>
        <taxon>Streptophyta</taxon>
        <taxon>Embryophyta</taxon>
        <taxon>Tracheophyta</taxon>
        <taxon>Spermatophyta</taxon>
        <taxon>Magnoliopsida</taxon>
        <taxon>eudicotyledons</taxon>
        <taxon>Gunneridae</taxon>
        <taxon>Pentapetalae</taxon>
        <taxon>rosids</taxon>
        <taxon>fabids</taxon>
        <taxon>Rosales</taxon>
        <taxon>Rosaceae</taxon>
        <taxon>Amygdaloideae</taxon>
        <taxon>Maleae</taxon>
        <taxon>Malus</taxon>
    </lineage>
</organism>
<dbReference type="Proteomes" id="UP000315295">
    <property type="component" value="Unassembled WGS sequence"/>
</dbReference>
<accession>A0A540L2M0</accession>
<name>A0A540L2M0_MALBA</name>
<protein>
    <submittedName>
        <fullName evidence="1">Uncharacterized protein</fullName>
    </submittedName>
</protein>
<dbReference type="AlphaFoldDB" id="A0A540L2M0"/>
<evidence type="ECO:0000313" key="1">
    <source>
        <dbReference type="EMBL" id="TQD80512.1"/>
    </source>
</evidence>
<dbReference type="EMBL" id="VIEB01000805">
    <property type="protein sequence ID" value="TQD80512.1"/>
    <property type="molecule type" value="Genomic_DNA"/>
</dbReference>
<proteinExistence type="predicted"/>
<comment type="caution">
    <text evidence="1">The sequence shown here is derived from an EMBL/GenBank/DDBJ whole genome shotgun (WGS) entry which is preliminary data.</text>
</comment>
<keyword evidence="2" id="KW-1185">Reference proteome</keyword>
<reference evidence="1 2" key="1">
    <citation type="journal article" date="2019" name="G3 (Bethesda)">
        <title>Sequencing of a Wild Apple (Malus baccata) Genome Unravels the Differences Between Cultivated and Wild Apple Species Regarding Disease Resistance and Cold Tolerance.</title>
        <authorList>
            <person name="Chen X."/>
        </authorList>
    </citation>
    <scope>NUCLEOTIDE SEQUENCE [LARGE SCALE GENOMIC DNA]</scope>
    <source>
        <strain evidence="2">cv. Shandingzi</strain>
        <tissue evidence="1">Leaves</tissue>
    </source>
</reference>
<gene>
    <name evidence="1" type="ORF">C1H46_033928</name>
</gene>
<evidence type="ECO:0000313" key="2">
    <source>
        <dbReference type="Proteomes" id="UP000315295"/>
    </source>
</evidence>